<dbReference type="AlphaFoldDB" id="D8SPB1"/>
<evidence type="ECO:0000313" key="1">
    <source>
        <dbReference type="EMBL" id="EFJ13753.1"/>
    </source>
</evidence>
<evidence type="ECO:0000313" key="2">
    <source>
        <dbReference type="Proteomes" id="UP000001514"/>
    </source>
</evidence>
<organism evidence="2">
    <name type="scientific">Selaginella moellendorffii</name>
    <name type="common">Spikemoss</name>
    <dbReference type="NCBI Taxonomy" id="88036"/>
    <lineage>
        <taxon>Eukaryota</taxon>
        <taxon>Viridiplantae</taxon>
        <taxon>Streptophyta</taxon>
        <taxon>Embryophyta</taxon>
        <taxon>Tracheophyta</taxon>
        <taxon>Lycopodiopsida</taxon>
        <taxon>Selaginellales</taxon>
        <taxon>Selaginellaceae</taxon>
        <taxon>Selaginella</taxon>
    </lineage>
</organism>
<gene>
    <name evidence="1" type="ORF">SELMODRAFT_424257</name>
</gene>
<dbReference type="InParanoid" id="D8SPB1"/>
<proteinExistence type="predicted"/>
<protein>
    <submittedName>
        <fullName evidence="1">Uncharacterized protein</fullName>
    </submittedName>
</protein>
<sequence length="174" mass="20315">MASSWDSFLDFKDKDSARAALELGWRSGPACATALAFIRNRISQVESHPSSELEELREIERGVVECYKMEAVDLSKEDWDRYFEQRLSIYGCDPAEYPRPLAWGPLMAVKLRVLSYVESMRLFCVEFILSTGTQLHLFIKKIEEMDKYHLETGLVEEMTRTRVQEYSRISEVEW</sequence>
<dbReference type="HOGENOM" id="CLU_1542711_0_0_1"/>
<reference evidence="1 2" key="1">
    <citation type="journal article" date="2011" name="Science">
        <title>The Selaginella genome identifies genetic changes associated with the evolution of vascular plants.</title>
        <authorList>
            <person name="Banks J.A."/>
            <person name="Nishiyama T."/>
            <person name="Hasebe M."/>
            <person name="Bowman J.L."/>
            <person name="Gribskov M."/>
            <person name="dePamphilis C."/>
            <person name="Albert V.A."/>
            <person name="Aono N."/>
            <person name="Aoyama T."/>
            <person name="Ambrose B.A."/>
            <person name="Ashton N.W."/>
            <person name="Axtell M.J."/>
            <person name="Barker E."/>
            <person name="Barker M.S."/>
            <person name="Bennetzen J.L."/>
            <person name="Bonawitz N.D."/>
            <person name="Chapple C."/>
            <person name="Cheng C."/>
            <person name="Correa L.G."/>
            <person name="Dacre M."/>
            <person name="DeBarry J."/>
            <person name="Dreyer I."/>
            <person name="Elias M."/>
            <person name="Engstrom E.M."/>
            <person name="Estelle M."/>
            <person name="Feng L."/>
            <person name="Finet C."/>
            <person name="Floyd S.K."/>
            <person name="Frommer W.B."/>
            <person name="Fujita T."/>
            <person name="Gramzow L."/>
            <person name="Gutensohn M."/>
            <person name="Harholt J."/>
            <person name="Hattori M."/>
            <person name="Heyl A."/>
            <person name="Hirai T."/>
            <person name="Hiwatashi Y."/>
            <person name="Ishikawa M."/>
            <person name="Iwata M."/>
            <person name="Karol K.G."/>
            <person name="Koehler B."/>
            <person name="Kolukisaoglu U."/>
            <person name="Kubo M."/>
            <person name="Kurata T."/>
            <person name="Lalonde S."/>
            <person name="Li K."/>
            <person name="Li Y."/>
            <person name="Litt A."/>
            <person name="Lyons E."/>
            <person name="Manning G."/>
            <person name="Maruyama T."/>
            <person name="Michael T.P."/>
            <person name="Mikami K."/>
            <person name="Miyazaki S."/>
            <person name="Morinaga S."/>
            <person name="Murata T."/>
            <person name="Mueller-Roeber B."/>
            <person name="Nelson D.R."/>
            <person name="Obara M."/>
            <person name="Oguri Y."/>
            <person name="Olmstead R.G."/>
            <person name="Onodera N."/>
            <person name="Petersen B.L."/>
            <person name="Pils B."/>
            <person name="Prigge M."/>
            <person name="Rensing S.A."/>
            <person name="Riano-Pachon D.M."/>
            <person name="Roberts A.W."/>
            <person name="Sato Y."/>
            <person name="Scheller H.V."/>
            <person name="Schulz B."/>
            <person name="Schulz C."/>
            <person name="Shakirov E.V."/>
            <person name="Shibagaki N."/>
            <person name="Shinohara N."/>
            <person name="Shippen D.E."/>
            <person name="Soerensen I."/>
            <person name="Sotooka R."/>
            <person name="Sugimoto N."/>
            <person name="Sugita M."/>
            <person name="Sumikawa N."/>
            <person name="Tanurdzic M."/>
            <person name="Theissen G."/>
            <person name="Ulvskov P."/>
            <person name="Wakazuki S."/>
            <person name="Weng J.K."/>
            <person name="Willats W.W."/>
            <person name="Wipf D."/>
            <person name="Wolf P.G."/>
            <person name="Yang L."/>
            <person name="Zimmer A.D."/>
            <person name="Zhu Q."/>
            <person name="Mitros T."/>
            <person name="Hellsten U."/>
            <person name="Loque D."/>
            <person name="Otillar R."/>
            <person name="Salamov A."/>
            <person name="Schmutz J."/>
            <person name="Shapiro H."/>
            <person name="Lindquist E."/>
            <person name="Lucas S."/>
            <person name="Rokhsar D."/>
            <person name="Grigoriev I.V."/>
        </authorList>
    </citation>
    <scope>NUCLEOTIDE SEQUENCE [LARGE SCALE GENOMIC DNA]</scope>
</reference>
<dbReference type="Gramene" id="EFJ13753">
    <property type="protein sequence ID" value="EFJ13753"/>
    <property type="gene ID" value="SELMODRAFT_424257"/>
</dbReference>
<keyword evidence="2" id="KW-1185">Reference proteome</keyword>
<name>D8SPB1_SELML</name>
<dbReference type="Proteomes" id="UP000001514">
    <property type="component" value="Unassembled WGS sequence"/>
</dbReference>
<dbReference type="KEGG" id="smo:SELMODRAFT_424257"/>
<accession>D8SPB1</accession>
<dbReference type="EMBL" id="GL377631">
    <property type="protein sequence ID" value="EFJ13753.1"/>
    <property type="molecule type" value="Genomic_DNA"/>
</dbReference>